<proteinExistence type="predicted"/>
<evidence type="ECO:0000313" key="3">
    <source>
        <dbReference type="Proteomes" id="UP000244722"/>
    </source>
</evidence>
<keyword evidence="1" id="KW-0812">Transmembrane</keyword>
<name>A0A2T7A410_TUBBO</name>
<evidence type="ECO:0000256" key="1">
    <source>
        <dbReference type="SAM" id="Phobius"/>
    </source>
</evidence>
<keyword evidence="3" id="KW-1185">Reference proteome</keyword>
<dbReference type="AlphaFoldDB" id="A0A2T7A410"/>
<keyword evidence="1" id="KW-0472">Membrane</keyword>
<evidence type="ECO:0000313" key="2">
    <source>
        <dbReference type="EMBL" id="PUU82481.1"/>
    </source>
</evidence>
<dbReference type="Proteomes" id="UP000244722">
    <property type="component" value="Unassembled WGS sequence"/>
</dbReference>
<organism evidence="2 3">
    <name type="scientific">Tuber borchii</name>
    <name type="common">White truffle</name>
    <dbReference type="NCBI Taxonomy" id="42251"/>
    <lineage>
        <taxon>Eukaryota</taxon>
        <taxon>Fungi</taxon>
        <taxon>Dikarya</taxon>
        <taxon>Ascomycota</taxon>
        <taxon>Pezizomycotina</taxon>
        <taxon>Pezizomycetes</taxon>
        <taxon>Pezizales</taxon>
        <taxon>Tuberaceae</taxon>
        <taxon>Tuber</taxon>
    </lineage>
</organism>
<sequence>MGPRGIKFLTEGERLAALETEHAFYKGSIVDGIKTNSKDLTDLNGLWFFTALFGFGALVYKTMICDGNSEDRIKRHIDNAVAASQLETAKDIDHAVAVSQLKTARALIKENSAITN</sequence>
<keyword evidence="1" id="KW-1133">Transmembrane helix</keyword>
<protein>
    <submittedName>
        <fullName evidence="2">Uncharacterized protein</fullName>
    </submittedName>
</protein>
<gene>
    <name evidence="2" type="ORF">B9Z19DRAFT_1120688</name>
</gene>
<dbReference type="EMBL" id="NESQ01000027">
    <property type="protein sequence ID" value="PUU82481.1"/>
    <property type="molecule type" value="Genomic_DNA"/>
</dbReference>
<comment type="caution">
    <text evidence="2">The sequence shown here is derived from an EMBL/GenBank/DDBJ whole genome shotgun (WGS) entry which is preliminary data.</text>
</comment>
<feature type="transmembrane region" description="Helical" evidence="1">
    <location>
        <begin position="46"/>
        <end position="65"/>
    </location>
</feature>
<reference evidence="2 3" key="1">
    <citation type="submission" date="2017-04" db="EMBL/GenBank/DDBJ databases">
        <title>Draft genome sequence of Tuber borchii Vittad., a whitish edible truffle.</title>
        <authorList>
            <consortium name="DOE Joint Genome Institute"/>
            <person name="Murat C."/>
            <person name="Kuo A."/>
            <person name="Barry K.W."/>
            <person name="Clum A."/>
            <person name="Dockter R.B."/>
            <person name="Fauchery L."/>
            <person name="Iotti M."/>
            <person name="Kohler A."/>
            <person name="Labutti K."/>
            <person name="Lindquist E.A."/>
            <person name="Lipzen A."/>
            <person name="Ohm R.A."/>
            <person name="Wang M."/>
            <person name="Grigoriev I.V."/>
            <person name="Zambonelli A."/>
            <person name="Martin F.M."/>
        </authorList>
    </citation>
    <scope>NUCLEOTIDE SEQUENCE [LARGE SCALE GENOMIC DNA]</scope>
    <source>
        <strain evidence="2 3">Tbo3840</strain>
    </source>
</reference>
<accession>A0A2T7A410</accession>